<protein>
    <submittedName>
        <fullName evidence="2">Uncharacterized protein</fullName>
    </submittedName>
</protein>
<reference evidence="2 3" key="1">
    <citation type="journal article" date="2014" name="Agronomy (Basel)">
        <title>A Draft Genome Sequence for Ensete ventricosum, the Drought-Tolerant Tree Against Hunger.</title>
        <authorList>
            <person name="Harrison J."/>
            <person name="Moore K.A."/>
            <person name="Paszkiewicz K."/>
            <person name="Jones T."/>
            <person name="Grant M."/>
            <person name="Ambacheew D."/>
            <person name="Muzemil S."/>
            <person name="Studholme D.J."/>
        </authorList>
    </citation>
    <scope>NUCLEOTIDE SEQUENCE [LARGE SCALE GENOMIC DNA]</scope>
</reference>
<evidence type="ECO:0000256" key="1">
    <source>
        <dbReference type="SAM" id="MobiDB-lite"/>
    </source>
</evidence>
<evidence type="ECO:0000313" key="2">
    <source>
        <dbReference type="EMBL" id="RRT61078.1"/>
    </source>
</evidence>
<organism evidence="2 3">
    <name type="scientific">Ensete ventricosum</name>
    <name type="common">Abyssinian banana</name>
    <name type="synonym">Musa ensete</name>
    <dbReference type="NCBI Taxonomy" id="4639"/>
    <lineage>
        <taxon>Eukaryota</taxon>
        <taxon>Viridiplantae</taxon>
        <taxon>Streptophyta</taxon>
        <taxon>Embryophyta</taxon>
        <taxon>Tracheophyta</taxon>
        <taxon>Spermatophyta</taxon>
        <taxon>Magnoliopsida</taxon>
        <taxon>Liliopsida</taxon>
        <taxon>Zingiberales</taxon>
        <taxon>Musaceae</taxon>
        <taxon>Ensete</taxon>
    </lineage>
</organism>
<accession>A0A426ZAR6</accession>
<gene>
    <name evidence="2" type="ORF">B296_00030758</name>
</gene>
<sequence length="113" mass="12616">MLRISSCAPLGRSCHHMLRASEPKVLGNQLVLDLGDEGGSRYEILPKLLFRHDELLLDFIYPVVHQVKLYPEQVRRVGGECIWLKIVVDGGTSGEHRSQEVGHTTRGSRGGLE</sequence>
<dbReference type="EMBL" id="AMZH03007544">
    <property type="protein sequence ID" value="RRT61078.1"/>
    <property type="molecule type" value="Genomic_DNA"/>
</dbReference>
<comment type="caution">
    <text evidence="2">The sequence shown here is derived from an EMBL/GenBank/DDBJ whole genome shotgun (WGS) entry which is preliminary data.</text>
</comment>
<proteinExistence type="predicted"/>
<dbReference type="Proteomes" id="UP000287651">
    <property type="component" value="Unassembled WGS sequence"/>
</dbReference>
<name>A0A426ZAR6_ENSVE</name>
<feature type="region of interest" description="Disordered" evidence="1">
    <location>
        <begin position="92"/>
        <end position="113"/>
    </location>
</feature>
<dbReference type="AlphaFoldDB" id="A0A426ZAR6"/>
<evidence type="ECO:0000313" key="3">
    <source>
        <dbReference type="Proteomes" id="UP000287651"/>
    </source>
</evidence>